<dbReference type="SUPFAM" id="SSF51338">
    <property type="entry name" value="Composite domain of metallo-dependent hydrolases"/>
    <property type="match status" value="1"/>
</dbReference>
<dbReference type="InterPro" id="IPR006680">
    <property type="entry name" value="Amidohydro-rel"/>
</dbReference>
<comment type="caution">
    <text evidence="3">The sequence shown here is derived from an EMBL/GenBank/DDBJ whole genome shotgun (WGS) entry which is preliminary data.</text>
</comment>
<keyword evidence="1" id="KW-0378">Hydrolase</keyword>
<dbReference type="PANTHER" id="PTHR43794:SF11">
    <property type="entry name" value="AMIDOHYDROLASE-RELATED DOMAIN-CONTAINING PROTEIN"/>
    <property type="match status" value="1"/>
</dbReference>
<dbReference type="SUPFAM" id="SSF51556">
    <property type="entry name" value="Metallo-dependent hydrolases"/>
    <property type="match status" value="1"/>
</dbReference>
<dbReference type="Proteomes" id="UP000051017">
    <property type="component" value="Unassembled WGS sequence"/>
</dbReference>
<dbReference type="Gene3D" id="3.20.20.140">
    <property type="entry name" value="Metal-dependent hydrolases"/>
    <property type="match status" value="1"/>
</dbReference>
<gene>
    <name evidence="3" type="ORF">ABR75_08245</name>
</gene>
<reference evidence="3 4" key="1">
    <citation type="submission" date="2015-10" db="EMBL/GenBank/DDBJ databases">
        <title>Metagenome-Assembled Genomes uncover a global brackish microbiome.</title>
        <authorList>
            <person name="Hugerth L.W."/>
            <person name="Larsson J."/>
            <person name="Alneberg J."/>
            <person name="Lindh M.V."/>
            <person name="Legrand C."/>
            <person name="Pinhassi J."/>
            <person name="Andersson A.F."/>
        </authorList>
    </citation>
    <scope>NUCLEOTIDE SEQUENCE [LARGE SCALE GENOMIC DNA]</scope>
    <source>
        <strain evidence="3">BACL6 MAG-120924-bin43</strain>
    </source>
</reference>
<accession>A0A0R2QHC2</accession>
<evidence type="ECO:0000313" key="3">
    <source>
        <dbReference type="EMBL" id="KRO49580.1"/>
    </source>
</evidence>
<dbReference type="InterPro" id="IPR050287">
    <property type="entry name" value="MTA/SAH_deaminase"/>
</dbReference>
<dbReference type="PANTHER" id="PTHR43794">
    <property type="entry name" value="AMINOHYDROLASE SSNA-RELATED"/>
    <property type="match status" value="1"/>
</dbReference>
<dbReference type="InterPro" id="IPR011059">
    <property type="entry name" value="Metal-dep_hydrolase_composite"/>
</dbReference>
<dbReference type="CDD" id="cd01298">
    <property type="entry name" value="ATZ_TRZ_like"/>
    <property type="match status" value="1"/>
</dbReference>
<dbReference type="Pfam" id="PF01979">
    <property type="entry name" value="Amidohydro_1"/>
    <property type="match status" value="1"/>
</dbReference>
<evidence type="ECO:0000256" key="1">
    <source>
        <dbReference type="ARBA" id="ARBA00022801"/>
    </source>
</evidence>
<evidence type="ECO:0000259" key="2">
    <source>
        <dbReference type="Pfam" id="PF01979"/>
    </source>
</evidence>
<proteinExistence type="predicted"/>
<dbReference type="InterPro" id="IPR032466">
    <property type="entry name" value="Metal_Hydrolase"/>
</dbReference>
<name>A0A0R2QHC2_9ACTN</name>
<protein>
    <recommendedName>
        <fullName evidence="2">Amidohydrolase-related domain-containing protein</fullName>
    </recommendedName>
</protein>
<dbReference type="EMBL" id="LIBJ01000001">
    <property type="protein sequence ID" value="KRO49580.1"/>
    <property type="molecule type" value="Genomic_DNA"/>
</dbReference>
<dbReference type="GO" id="GO:0016810">
    <property type="term" value="F:hydrolase activity, acting on carbon-nitrogen (but not peptide) bonds"/>
    <property type="evidence" value="ECO:0007669"/>
    <property type="project" value="InterPro"/>
</dbReference>
<dbReference type="AlphaFoldDB" id="A0A0R2QHC2"/>
<feature type="domain" description="Amidohydrolase-related" evidence="2">
    <location>
        <begin position="60"/>
        <end position="418"/>
    </location>
</feature>
<evidence type="ECO:0000313" key="4">
    <source>
        <dbReference type="Proteomes" id="UP000051017"/>
    </source>
</evidence>
<sequence>MSAPQDLLAITNACVVTVDAVGTIVNDATIVIGADRKIRAIATGTLAHNAPAVIDAKGGIVMPGMINAHTHMGMTLFRGLGDDMNLEDFLGRLMPAEIAVLSHDAVVAGTELAALESLLGGITTALDMYYLPDAALEVAARSGMRVHCGPNLLESDGPEPLPFAKRMAWANEWLTESVNREQEFSLPNGFDSLNWLSPHSTYLLGKDHLNQISALAKQHGAHIHVHAAETIGEMSLVSKRHNGRTPIQVLADTHLLANAVIAHGVHLNDTDIAMIAQHGASVTHCPASNYKLASGTARIVELHKQGVNVALGTDGPASGNDLDLWLAMRLAGYVQKTAASDPTVLPALDVLRMATINGAKALHIDHLVGSLEVGKYADLVVLDAFSPSLTPVFDPHVAIVAAAGRGDVSHVVVHGQVVVRDRVALTIEARAVVDRANKLTPAILASVARN</sequence>
<dbReference type="Gene3D" id="2.30.40.10">
    <property type="entry name" value="Urease, subunit C, domain 1"/>
    <property type="match status" value="1"/>
</dbReference>
<organism evidence="3 4">
    <name type="scientific">Acidimicrobiia bacterium BACL6 MAG-120924-bin43</name>
    <dbReference type="NCBI Taxonomy" id="1655583"/>
    <lineage>
        <taxon>Bacteria</taxon>
        <taxon>Bacillati</taxon>
        <taxon>Actinomycetota</taxon>
        <taxon>Acidimicrobiia</taxon>
        <taxon>acIV cluster</taxon>
    </lineage>
</organism>